<dbReference type="Proteomes" id="UP000311605">
    <property type="component" value="Unassembled WGS sequence"/>
</dbReference>
<name>A0A5C4X9X3_9HYPH</name>
<keyword evidence="3" id="KW-0479">Metal-binding</keyword>
<sequence length="276" mass="30540">MMDVRILDPRLPACQLGEGAYWDAPTASLYWVDIIGRSVHRYSPDKRAHQTWAVSKEVSFAYPNDRRLVLCMADGVYHLDPKSGEEMPIALLDLPKDHRLNDGKLDPQARLWVGTINTADDPSPTAALYVLRGDHLEEFEGGYANANGKAWSLDGGVMYHADTARNTIWQYDYDTETGVALNKRVFVKTGEDSPDGLSLDNDGNVIAAMFGSSSLNVFSPRGELLRRIALPVPNPTSCVLAGNALFITTAFDGLDDEQRQKFPLSGHIFVIDGYHK</sequence>
<comment type="similarity">
    <text evidence="1">Belongs to the SMP-30/CGR1 family.</text>
</comment>
<dbReference type="GO" id="GO:0005509">
    <property type="term" value="F:calcium ion binding"/>
    <property type="evidence" value="ECO:0007669"/>
    <property type="project" value="TreeGrafter"/>
</dbReference>
<organism evidence="5 6">
    <name type="scientific">Aliirhizobium smilacinae</name>
    <dbReference type="NCBI Taxonomy" id="1395944"/>
    <lineage>
        <taxon>Bacteria</taxon>
        <taxon>Pseudomonadati</taxon>
        <taxon>Pseudomonadota</taxon>
        <taxon>Alphaproteobacteria</taxon>
        <taxon>Hyphomicrobiales</taxon>
        <taxon>Rhizobiaceae</taxon>
        <taxon>Aliirhizobium</taxon>
    </lineage>
</organism>
<keyword evidence="6" id="KW-1185">Reference proteome</keyword>
<gene>
    <name evidence="5" type="ORF">FHP24_26145</name>
</gene>
<dbReference type="AlphaFoldDB" id="A0A5C4X9X3"/>
<proteinExistence type="inferred from homology"/>
<feature type="domain" description="SMP-30/Gluconolactonase/LRE-like region" evidence="4">
    <location>
        <begin position="16"/>
        <end position="250"/>
    </location>
</feature>
<dbReference type="PRINTS" id="PR01790">
    <property type="entry name" value="SMP30FAMILY"/>
</dbReference>
<dbReference type="InterPro" id="IPR005511">
    <property type="entry name" value="SMP-30"/>
</dbReference>
<dbReference type="OrthoDB" id="2633250at2"/>
<evidence type="ECO:0000313" key="6">
    <source>
        <dbReference type="Proteomes" id="UP000311605"/>
    </source>
</evidence>
<keyword evidence="3" id="KW-0862">Zinc</keyword>
<evidence type="ECO:0000256" key="1">
    <source>
        <dbReference type="ARBA" id="ARBA00008853"/>
    </source>
</evidence>
<evidence type="ECO:0000313" key="5">
    <source>
        <dbReference type="EMBL" id="TNM60283.1"/>
    </source>
</evidence>
<dbReference type="Pfam" id="PF08450">
    <property type="entry name" value="SGL"/>
    <property type="match status" value="1"/>
</dbReference>
<dbReference type="PANTHER" id="PTHR10907:SF47">
    <property type="entry name" value="REGUCALCIN"/>
    <property type="match status" value="1"/>
</dbReference>
<dbReference type="GO" id="GO:0004341">
    <property type="term" value="F:gluconolactonase activity"/>
    <property type="evidence" value="ECO:0007669"/>
    <property type="project" value="TreeGrafter"/>
</dbReference>
<feature type="binding site" evidence="3">
    <location>
        <position position="101"/>
    </location>
    <ligand>
        <name>substrate</name>
    </ligand>
</feature>
<dbReference type="PANTHER" id="PTHR10907">
    <property type="entry name" value="REGUCALCIN"/>
    <property type="match status" value="1"/>
</dbReference>
<feature type="binding site" evidence="3">
    <location>
        <position position="18"/>
    </location>
    <ligand>
        <name>a divalent metal cation</name>
        <dbReference type="ChEBI" id="CHEBI:60240"/>
    </ligand>
</feature>
<feature type="binding site" evidence="3">
    <location>
        <position position="195"/>
    </location>
    <ligand>
        <name>a divalent metal cation</name>
        <dbReference type="ChEBI" id="CHEBI:60240"/>
    </ligand>
</feature>
<evidence type="ECO:0000256" key="3">
    <source>
        <dbReference type="PIRSR" id="PIRSR605511-2"/>
    </source>
</evidence>
<evidence type="ECO:0000256" key="2">
    <source>
        <dbReference type="PIRSR" id="PIRSR605511-1"/>
    </source>
</evidence>
<accession>A0A5C4X9X3</accession>
<feature type="active site" description="Proton donor/acceptor" evidence="2">
    <location>
        <position position="195"/>
    </location>
</feature>
<comment type="cofactor">
    <cofactor evidence="3">
        <name>Zn(2+)</name>
        <dbReference type="ChEBI" id="CHEBI:29105"/>
    </cofactor>
    <text evidence="3">Binds 1 divalent metal cation per subunit.</text>
</comment>
<dbReference type="RefSeq" id="WP_139679183.1">
    <property type="nucleotide sequence ID" value="NZ_VDMN01000009.1"/>
</dbReference>
<protein>
    <submittedName>
        <fullName evidence="5">SMP-30/gluconolactonase/LRE family protein</fullName>
    </submittedName>
</protein>
<evidence type="ECO:0000259" key="4">
    <source>
        <dbReference type="Pfam" id="PF08450"/>
    </source>
</evidence>
<dbReference type="InterPro" id="IPR013658">
    <property type="entry name" value="SGL"/>
</dbReference>
<dbReference type="InterPro" id="IPR011042">
    <property type="entry name" value="6-blade_b-propeller_TolB-like"/>
</dbReference>
<dbReference type="GO" id="GO:0019853">
    <property type="term" value="P:L-ascorbic acid biosynthetic process"/>
    <property type="evidence" value="ECO:0007669"/>
    <property type="project" value="TreeGrafter"/>
</dbReference>
<feature type="binding site" evidence="3">
    <location>
        <position position="99"/>
    </location>
    <ligand>
        <name>substrate</name>
    </ligand>
</feature>
<dbReference type="Gene3D" id="2.120.10.30">
    <property type="entry name" value="TolB, C-terminal domain"/>
    <property type="match status" value="1"/>
</dbReference>
<dbReference type="SUPFAM" id="SSF63829">
    <property type="entry name" value="Calcium-dependent phosphotriesterase"/>
    <property type="match status" value="1"/>
</dbReference>
<dbReference type="EMBL" id="VDMN01000009">
    <property type="protein sequence ID" value="TNM60283.1"/>
    <property type="molecule type" value="Genomic_DNA"/>
</dbReference>
<reference evidence="5 6" key="1">
    <citation type="submission" date="2019-06" db="EMBL/GenBank/DDBJ databases">
        <title>The draft genome of Rhizobium smilacinae PTYR-5.</title>
        <authorList>
            <person name="Liu L."/>
            <person name="Li L."/>
            <person name="Zhang X."/>
        </authorList>
    </citation>
    <scope>NUCLEOTIDE SEQUENCE [LARGE SCALE GENOMIC DNA]</scope>
    <source>
        <strain evidence="5 6">PTYR-5</strain>
    </source>
</reference>
<comment type="caution">
    <text evidence="5">The sequence shown here is derived from an EMBL/GenBank/DDBJ whole genome shotgun (WGS) entry which is preliminary data.</text>
</comment>
<feature type="binding site" evidence="3">
    <location>
        <position position="147"/>
    </location>
    <ligand>
        <name>a divalent metal cation</name>
        <dbReference type="ChEBI" id="CHEBI:60240"/>
    </ligand>
</feature>